<evidence type="ECO:0000259" key="5">
    <source>
        <dbReference type="PROSITE" id="PS00623"/>
    </source>
</evidence>
<feature type="region of interest" description="Disordered" evidence="3">
    <location>
        <begin position="859"/>
        <end position="896"/>
    </location>
</feature>
<dbReference type="InterPro" id="IPR015920">
    <property type="entry name" value="Cellobiose_DH-like_cyt"/>
</dbReference>
<dbReference type="GO" id="GO:0050660">
    <property type="term" value="F:flavin adenine dinucleotide binding"/>
    <property type="evidence" value="ECO:0007669"/>
    <property type="project" value="InterPro"/>
</dbReference>
<dbReference type="Proteomes" id="UP000322873">
    <property type="component" value="Unassembled WGS sequence"/>
</dbReference>
<protein>
    <recommendedName>
        <fullName evidence="5 6">Glucose-methanol-choline oxidoreductase N-terminal domain-containing protein</fullName>
    </recommendedName>
</protein>
<feature type="chain" id="PRO_5024416701" description="Glucose-methanol-choline oxidoreductase N-terminal domain-containing protein" evidence="4">
    <location>
        <begin position="24"/>
        <end position="1049"/>
    </location>
</feature>
<dbReference type="PROSITE" id="PS00623">
    <property type="entry name" value="GMC_OXRED_1"/>
    <property type="match status" value="1"/>
</dbReference>
<dbReference type="Gene3D" id="3.30.410.10">
    <property type="entry name" value="Cholesterol Oxidase, domain 2"/>
    <property type="match status" value="1"/>
</dbReference>
<organism evidence="7 8">
    <name type="scientific">Monilinia fructicola</name>
    <name type="common">Brown rot fungus</name>
    <name type="synonym">Ciboria fructicola</name>
    <dbReference type="NCBI Taxonomy" id="38448"/>
    <lineage>
        <taxon>Eukaryota</taxon>
        <taxon>Fungi</taxon>
        <taxon>Dikarya</taxon>
        <taxon>Ascomycota</taxon>
        <taxon>Pezizomycotina</taxon>
        <taxon>Leotiomycetes</taxon>
        <taxon>Helotiales</taxon>
        <taxon>Sclerotiniaceae</taxon>
        <taxon>Monilinia</taxon>
    </lineage>
</organism>
<keyword evidence="2" id="KW-0274">FAD</keyword>
<proteinExistence type="inferred from homology"/>
<evidence type="ECO:0000256" key="1">
    <source>
        <dbReference type="ARBA" id="ARBA00010790"/>
    </source>
</evidence>
<dbReference type="InterPro" id="IPR007867">
    <property type="entry name" value="GMC_OxRtase_C"/>
</dbReference>
<dbReference type="Pfam" id="PF00732">
    <property type="entry name" value="GMC_oxred_N"/>
    <property type="match status" value="1"/>
</dbReference>
<keyword evidence="4" id="KW-0732">Signal</keyword>
<dbReference type="Pfam" id="PF16010">
    <property type="entry name" value="CDH-cyt"/>
    <property type="match status" value="1"/>
</dbReference>
<feature type="domain" description="Glucose-methanol-choline oxidoreductase N-terminal" evidence="5">
    <location>
        <begin position="349"/>
        <end position="372"/>
    </location>
</feature>
<evidence type="ECO:0000313" key="8">
    <source>
        <dbReference type="Proteomes" id="UP000322873"/>
    </source>
</evidence>
<keyword evidence="8" id="KW-1185">Reference proteome</keyword>
<accession>A0A5M9J8Q9</accession>
<dbReference type="InterPro" id="IPR036188">
    <property type="entry name" value="FAD/NAD-bd_sf"/>
</dbReference>
<dbReference type="VEuPathDB" id="FungiDB:MFRU_013g02150"/>
<dbReference type="Gene3D" id="2.60.40.1210">
    <property type="entry name" value="Cellobiose dehydrogenase, cytochrome domain"/>
    <property type="match status" value="1"/>
</dbReference>
<feature type="domain" description="Glucose-methanol-choline oxidoreductase N-terminal" evidence="6">
    <location>
        <begin position="519"/>
        <end position="533"/>
    </location>
</feature>
<dbReference type="InterPro" id="IPR000172">
    <property type="entry name" value="GMC_OxRdtase_N"/>
</dbReference>
<feature type="compositionally biased region" description="Polar residues" evidence="3">
    <location>
        <begin position="859"/>
        <end position="871"/>
    </location>
</feature>
<evidence type="ECO:0000256" key="4">
    <source>
        <dbReference type="SAM" id="SignalP"/>
    </source>
</evidence>
<dbReference type="SUPFAM" id="SSF54373">
    <property type="entry name" value="FAD-linked reductases, C-terminal domain"/>
    <property type="match status" value="1"/>
</dbReference>
<dbReference type="CDD" id="cd09630">
    <property type="entry name" value="CDH_like_cytochrome"/>
    <property type="match status" value="1"/>
</dbReference>
<evidence type="ECO:0000259" key="6">
    <source>
        <dbReference type="PROSITE" id="PS00624"/>
    </source>
</evidence>
<dbReference type="GO" id="GO:0030248">
    <property type="term" value="F:cellulose binding"/>
    <property type="evidence" value="ECO:0007669"/>
    <property type="project" value="InterPro"/>
</dbReference>
<evidence type="ECO:0000313" key="7">
    <source>
        <dbReference type="EMBL" id="KAA8564683.1"/>
    </source>
</evidence>
<dbReference type="PANTHER" id="PTHR47190">
    <property type="entry name" value="DEHYDROGENASE, PUTATIVE-RELATED"/>
    <property type="match status" value="1"/>
</dbReference>
<keyword evidence="2" id="KW-0285">Flavoprotein</keyword>
<dbReference type="PROSITE" id="PS00624">
    <property type="entry name" value="GMC_OXRED_2"/>
    <property type="match status" value="1"/>
</dbReference>
<evidence type="ECO:0000256" key="2">
    <source>
        <dbReference type="RuleBase" id="RU003968"/>
    </source>
</evidence>
<dbReference type="InterPro" id="IPR053208">
    <property type="entry name" value="GMC_Oxidoreductase_CD"/>
</dbReference>
<dbReference type="GO" id="GO:0005576">
    <property type="term" value="C:extracellular region"/>
    <property type="evidence" value="ECO:0007669"/>
    <property type="project" value="InterPro"/>
</dbReference>
<dbReference type="Pfam" id="PF05199">
    <property type="entry name" value="GMC_oxred_C"/>
    <property type="match status" value="1"/>
</dbReference>
<dbReference type="SUPFAM" id="SSF49344">
    <property type="entry name" value="CBD9-like"/>
    <property type="match status" value="1"/>
</dbReference>
<sequence length="1049" mass="112842">MRLSSLFCGMIAISSYAIREVSCQDFALHGYYTEPNTGITFYTSNEVNGTIVGDGELSWVSQGGYTFGMALPPSALTTDSYDYLGLIIGSLPNGTGWSGVVHGQQLSASMPGHLLLIAWPYNGQIITSFRYGSYATPINYGGSASVTQLYSSVNSTHWVLVYKCTNCFKFDDPSETAYNVSTSAGGFEYGWAQNIGAPENPSDPANAVIYQHNNGMGEFSINVASATHSSYSQWATRTATITATTGTATATATYSTSPIPTSTSYDYIVVGGGAGGVPMADKLAQSGKSVLLIEKGVASSARWGGTIRPESGWLSGTNLTWFDVPGECNRIWHGGTVGVACDDIDQMAGCVLGGGTAVNAGLWWNPDPSDWDYNFPPGWQSKDVAAATSRVFSTIPGTDHPSMDGKLYLQSGYNIVAGGLKNAGWTNVTANSVPAQKNRTFAYTPYMYINGERGGPLATYLVDANKRSNFHMWLNTSVKRIIRDGGHATGLLVEATNNGGRQGVVNLTAVTGRVIISAGAFGTPKLLFRSGIGPTDQLNVVLSSTDGPTMINSSYWYNLPVGYNLDDHLNTDAQISHPNISYYDWVAAWNSPITADATSYLTKRTGPLAQAAPDIGPMFWEQITPGDGIPRAIQWTARVEGDIPTAMTLSSYLGRGQVGPRGRTTISKGLTMSVSTMPWGNTYDLAAIATAIDHLVAALSTVKNLTFIYPPPGTTGAQYLASIPLSYANIGSRRANHWLGTAKLGTDSGLLGGTSVVDLNTLVYGTDNIHVVDASIFPGMPSTNPSSLIVIAAEHASQKILALPALKALPQYAQCGGLYFNFTSGGACAAPYRCVVGNSLVIPYSPSHIHLNQPHTCTPPSHSFTNNQTPRIPNHLGCKDSNPTNPRRESATPYHPSNKQALNIQPRLQPINFSNFKFQVSSLHSLTHSLTLSLSFLLAPFTLLPSHTHIIQISKFPISKSCLYSRGFVLPLARGEGRDGKESMNAISWRRGEERRGEKRRGEERRERRVRNQKRVELSRWRLGFSLGFSLGGAGCGLLDGFFELVWRI</sequence>
<reference evidence="7 8" key="1">
    <citation type="submission" date="2019-06" db="EMBL/GenBank/DDBJ databases">
        <title>Genome Sequence of the Brown Rot Fungal Pathogen Monilinia fructicola.</title>
        <authorList>
            <person name="De Miccolis Angelini R.M."/>
            <person name="Landi L."/>
            <person name="Abate D."/>
            <person name="Pollastro S."/>
            <person name="Romanazzi G."/>
            <person name="Faretra F."/>
        </authorList>
    </citation>
    <scope>NUCLEOTIDE SEQUENCE [LARGE SCALE GENOMIC DNA]</scope>
    <source>
        <strain evidence="7 8">Mfrc123</strain>
    </source>
</reference>
<dbReference type="GO" id="GO:0005975">
    <property type="term" value="P:carbohydrate metabolic process"/>
    <property type="evidence" value="ECO:0007669"/>
    <property type="project" value="InterPro"/>
</dbReference>
<dbReference type="GO" id="GO:0016614">
    <property type="term" value="F:oxidoreductase activity, acting on CH-OH group of donors"/>
    <property type="evidence" value="ECO:0007669"/>
    <property type="project" value="InterPro"/>
</dbReference>
<comment type="similarity">
    <text evidence="1 2">Belongs to the GMC oxidoreductase family.</text>
</comment>
<feature type="signal peptide" evidence="4">
    <location>
        <begin position="1"/>
        <end position="23"/>
    </location>
</feature>
<dbReference type="PANTHER" id="PTHR47190:SF2">
    <property type="entry name" value="CELLOBIOSE DEHYDROGENASE (AFU_ORTHOLOGUE AFUA_2G17620)"/>
    <property type="match status" value="1"/>
</dbReference>
<dbReference type="AlphaFoldDB" id="A0A5M9J8Q9"/>
<dbReference type="Gene3D" id="3.50.50.60">
    <property type="entry name" value="FAD/NAD(P)-binding domain"/>
    <property type="match status" value="1"/>
</dbReference>
<dbReference type="SUPFAM" id="SSF51905">
    <property type="entry name" value="FAD/NAD(P)-binding domain"/>
    <property type="match status" value="1"/>
</dbReference>
<dbReference type="EMBL" id="VICG01000015">
    <property type="protein sequence ID" value="KAA8564683.1"/>
    <property type="molecule type" value="Genomic_DNA"/>
</dbReference>
<comment type="caution">
    <text evidence="7">The sequence shown here is derived from an EMBL/GenBank/DDBJ whole genome shotgun (WGS) entry which is preliminary data.</text>
</comment>
<name>A0A5M9J8Q9_MONFR</name>
<evidence type="ECO:0000256" key="3">
    <source>
        <dbReference type="SAM" id="MobiDB-lite"/>
    </source>
</evidence>
<gene>
    <name evidence="7" type="ORF">EYC84_011588</name>
</gene>